<dbReference type="AlphaFoldDB" id="A0A914MF42"/>
<accession>A0A914MF42</accession>
<evidence type="ECO:0000313" key="2">
    <source>
        <dbReference type="Proteomes" id="UP000887563"/>
    </source>
</evidence>
<evidence type="ECO:0000256" key="1">
    <source>
        <dbReference type="SAM" id="SignalP"/>
    </source>
</evidence>
<feature type="signal peptide" evidence="1">
    <location>
        <begin position="1"/>
        <end position="27"/>
    </location>
</feature>
<organism evidence="2 3">
    <name type="scientific">Meloidogyne incognita</name>
    <name type="common">Southern root-knot nematode worm</name>
    <name type="synonym">Oxyuris incognita</name>
    <dbReference type="NCBI Taxonomy" id="6306"/>
    <lineage>
        <taxon>Eukaryota</taxon>
        <taxon>Metazoa</taxon>
        <taxon>Ecdysozoa</taxon>
        <taxon>Nematoda</taxon>
        <taxon>Chromadorea</taxon>
        <taxon>Rhabditida</taxon>
        <taxon>Tylenchina</taxon>
        <taxon>Tylenchomorpha</taxon>
        <taxon>Tylenchoidea</taxon>
        <taxon>Meloidogynidae</taxon>
        <taxon>Meloidogyninae</taxon>
        <taxon>Meloidogyne</taxon>
        <taxon>Meloidogyne incognita group</taxon>
    </lineage>
</organism>
<reference evidence="3" key="1">
    <citation type="submission" date="2022-11" db="UniProtKB">
        <authorList>
            <consortium name="WormBaseParasite"/>
        </authorList>
    </citation>
    <scope>IDENTIFICATION</scope>
</reference>
<feature type="chain" id="PRO_5037823993" evidence="1">
    <location>
        <begin position="28"/>
        <end position="68"/>
    </location>
</feature>
<name>A0A914MF42_MELIC</name>
<keyword evidence="1" id="KW-0732">Signal</keyword>
<sequence length="68" mass="7486">MFKSSLLFVTFLLTILIISNNFFEISAQSCGNKCKKGEKCCFLHPQVAFIDDHSICCKNGCSSSVGCK</sequence>
<dbReference type="Proteomes" id="UP000887563">
    <property type="component" value="Unplaced"/>
</dbReference>
<proteinExistence type="predicted"/>
<protein>
    <submittedName>
        <fullName evidence="3">Candidate secreted effector</fullName>
    </submittedName>
</protein>
<keyword evidence="2" id="KW-1185">Reference proteome</keyword>
<evidence type="ECO:0000313" key="3">
    <source>
        <dbReference type="WBParaSite" id="Minc3s01771g26178"/>
    </source>
</evidence>
<dbReference type="WBParaSite" id="Minc3s01771g26178">
    <property type="protein sequence ID" value="Minc3s01771g26178"/>
    <property type="gene ID" value="Minc3s01771g26178"/>
</dbReference>